<organism evidence="2 3">
    <name type="scientific">Gnomoniopsis smithogilvyi</name>
    <dbReference type="NCBI Taxonomy" id="1191159"/>
    <lineage>
        <taxon>Eukaryota</taxon>
        <taxon>Fungi</taxon>
        <taxon>Dikarya</taxon>
        <taxon>Ascomycota</taxon>
        <taxon>Pezizomycotina</taxon>
        <taxon>Sordariomycetes</taxon>
        <taxon>Sordariomycetidae</taxon>
        <taxon>Diaporthales</taxon>
        <taxon>Gnomoniaceae</taxon>
        <taxon>Gnomoniopsis</taxon>
    </lineage>
</organism>
<dbReference type="Proteomes" id="UP001140453">
    <property type="component" value="Unassembled WGS sequence"/>
</dbReference>
<keyword evidence="3" id="KW-1185">Reference proteome</keyword>
<evidence type="ECO:0000256" key="1">
    <source>
        <dbReference type="SAM" id="SignalP"/>
    </source>
</evidence>
<feature type="signal peptide" evidence="1">
    <location>
        <begin position="1"/>
        <end position="19"/>
    </location>
</feature>
<gene>
    <name evidence="2" type="ORF">N0V93_005503</name>
</gene>
<keyword evidence="1" id="KW-0732">Signal</keyword>
<comment type="caution">
    <text evidence="2">The sequence shown here is derived from an EMBL/GenBank/DDBJ whole genome shotgun (WGS) entry which is preliminary data.</text>
</comment>
<feature type="chain" id="PRO_5040823213" evidence="1">
    <location>
        <begin position="20"/>
        <end position="82"/>
    </location>
</feature>
<dbReference type="AlphaFoldDB" id="A0A9W8YUU7"/>
<evidence type="ECO:0000313" key="3">
    <source>
        <dbReference type="Proteomes" id="UP001140453"/>
    </source>
</evidence>
<sequence>MRFTTVAFTLVTMALGVSAGCRRTNDVCSSSVQASNAGQTDPWACSAPEDLPCDTSCLTVGSRQRDANNWETLKCCKPSSNC</sequence>
<reference evidence="2" key="1">
    <citation type="submission" date="2022-10" db="EMBL/GenBank/DDBJ databases">
        <title>Tapping the CABI collections for fungal endophytes: first genome assemblies for Collariella, Neodidymelliopsis, Ascochyta clinopodiicola, Didymella pomorum, Didymosphaeria variabile, Neocosmospora piperis and Neocucurbitaria cava.</title>
        <authorList>
            <person name="Hill R."/>
        </authorList>
    </citation>
    <scope>NUCLEOTIDE SEQUENCE</scope>
    <source>
        <strain evidence="2">IMI 355082</strain>
    </source>
</reference>
<proteinExistence type="predicted"/>
<dbReference type="OrthoDB" id="5190780at2759"/>
<name>A0A9W8YUU7_9PEZI</name>
<dbReference type="EMBL" id="JAPEVB010000003">
    <property type="protein sequence ID" value="KAJ4391883.1"/>
    <property type="molecule type" value="Genomic_DNA"/>
</dbReference>
<evidence type="ECO:0000313" key="2">
    <source>
        <dbReference type="EMBL" id="KAJ4391883.1"/>
    </source>
</evidence>
<protein>
    <submittedName>
        <fullName evidence="2">Uncharacterized protein</fullName>
    </submittedName>
</protein>
<dbReference type="PROSITE" id="PS51257">
    <property type="entry name" value="PROKAR_LIPOPROTEIN"/>
    <property type="match status" value="1"/>
</dbReference>
<accession>A0A9W8YUU7</accession>